<dbReference type="RefSeq" id="WP_111372499.1">
    <property type="nucleotide sequence ID" value="NZ_CP029480.1"/>
</dbReference>
<keyword evidence="3" id="KW-0378">Hydrolase</keyword>
<accession>A0A2Z4GDM5</accession>
<dbReference type="SUPFAM" id="SSF53649">
    <property type="entry name" value="Alkaline phosphatase-like"/>
    <property type="match status" value="1"/>
</dbReference>
<dbReference type="PANTHER" id="PTHR42693:SF53">
    <property type="entry name" value="ENDO-4-O-SULFATASE"/>
    <property type="match status" value="1"/>
</dbReference>
<keyword evidence="4" id="KW-0106">Calcium</keyword>
<dbReference type="InterPro" id="IPR024607">
    <property type="entry name" value="Sulfatase_CS"/>
</dbReference>
<evidence type="ECO:0000256" key="1">
    <source>
        <dbReference type="ARBA" id="ARBA00008779"/>
    </source>
</evidence>
<evidence type="ECO:0000256" key="3">
    <source>
        <dbReference type="ARBA" id="ARBA00022801"/>
    </source>
</evidence>
<dbReference type="InterPro" id="IPR000917">
    <property type="entry name" value="Sulfatase_N"/>
</dbReference>
<dbReference type="PROSITE" id="PS51257">
    <property type="entry name" value="PROKAR_LIPOPROTEIN"/>
    <property type="match status" value="1"/>
</dbReference>
<dbReference type="AlphaFoldDB" id="A0A2Z4GDM5"/>
<dbReference type="OrthoDB" id="9764377at2"/>
<name>A0A2Z4GDM5_9BACT</name>
<proteinExistence type="inferred from homology"/>
<evidence type="ECO:0000313" key="7">
    <source>
        <dbReference type="Proteomes" id="UP000249873"/>
    </source>
</evidence>
<evidence type="ECO:0000313" key="6">
    <source>
        <dbReference type="EMBL" id="AWV99251.1"/>
    </source>
</evidence>
<keyword evidence="2" id="KW-0479">Metal-binding</keyword>
<feature type="domain" description="Sulfatase N-terminal" evidence="5">
    <location>
        <begin position="26"/>
        <end position="322"/>
    </location>
</feature>
<dbReference type="GO" id="GO:0046872">
    <property type="term" value="F:metal ion binding"/>
    <property type="evidence" value="ECO:0007669"/>
    <property type="project" value="UniProtKB-KW"/>
</dbReference>
<dbReference type="Gene3D" id="3.40.720.10">
    <property type="entry name" value="Alkaline Phosphatase, subunit A"/>
    <property type="match status" value="1"/>
</dbReference>
<dbReference type="CDD" id="cd16146">
    <property type="entry name" value="ARS_like"/>
    <property type="match status" value="1"/>
</dbReference>
<dbReference type="KEGG" id="als:DJ013_14185"/>
<dbReference type="PANTHER" id="PTHR42693">
    <property type="entry name" value="ARYLSULFATASE FAMILY MEMBER"/>
    <property type="match status" value="1"/>
</dbReference>
<dbReference type="Pfam" id="PF00884">
    <property type="entry name" value="Sulfatase"/>
    <property type="match status" value="1"/>
</dbReference>
<evidence type="ECO:0000256" key="4">
    <source>
        <dbReference type="ARBA" id="ARBA00022837"/>
    </source>
</evidence>
<sequence length="580" mass="65157">MRFFLLFISLCSFSILSCQKAEEKKPNILFILTDDQGWGDMSSHGNDIIETPNLDLLSQNGAEFDRFYVSPLCAPTRASLLTGRYHLKTGATSVSNGLEIMDTEEETIAEVFKANGYKTGIFGKWHNGSHYPNRPTDQGFDEFIGFCAGHWSNYFDTKLDSNNTEIQSTGFITDYLTDKAIDFIDRNKEEPFLCYVPFNAPHSPFQVPDSYYDKYKAKGLDDELASIYGLVDNVDANIGRLLEKLESEGLSENTIVIFMSDNGPNGVRYNGEMKGVKGHVDEGGVRVPAMINWPDKIARGRKIGGMAAHIDWLPTLKELCGIQQESKKEIDGISLANVLLNSETEIPERAVFSHVAFLEKDLKNNPGALRTGENLMVFKGKKPELYFLDSDPSQETDISKSNTTLTENLFNKYIDWFKDASKNYQSVKPTSVNTDYIELPAYEAQFSGNLKYEEGHGWAHDWLKNWTSTTDQMSWLINSTEETELNAYLIYNCPEASINAEIKLEIGNNKVSNTISQAFEGTLIHSPDRITRKEAYEKDWAKMKIGNIKIPKGTNEIVLSALSIPNSEVAEVKAIVLSKE</sequence>
<gene>
    <name evidence="6" type="ORF">DJ013_14185</name>
</gene>
<keyword evidence="7" id="KW-1185">Reference proteome</keyword>
<evidence type="ECO:0000259" key="5">
    <source>
        <dbReference type="Pfam" id="PF00884"/>
    </source>
</evidence>
<dbReference type="PROSITE" id="PS00523">
    <property type="entry name" value="SULFATASE_1"/>
    <property type="match status" value="1"/>
</dbReference>
<dbReference type="EMBL" id="CP029480">
    <property type="protein sequence ID" value="AWV99251.1"/>
    <property type="molecule type" value="Genomic_DNA"/>
</dbReference>
<dbReference type="Proteomes" id="UP000249873">
    <property type="component" value="Chromosome"/>
</dbReference>
<evidence type="ECO:0000256" key="2">
    <source>
        <dbReference type="ARBA" id="ARBA00022723"/>
    </source>
</evidence>
<comment type="similarity">
    <text evidence="1">Belongs to the sulfatase family.</text>
</comment>
<protein>
    <recommendedName>
        <fullName evidence="5">Sulfatase N-terminal domain-containing protein</fullName>
    </recommendedName>
</protein>
<dbReference type="GO" id="GO:0004065">
    <property type="term" value="F:arylsulfatase activity"/>
    <property type="evidence" value="ECO:0007669"/>
    <property type="project" value="TreeGrafter"/>
</dbReference>
<reference evidence="6 7" key="1">
    <citation type="submission" date="2018-05" db="EMBL/GenBank/DDBJ databases">
        <title>Complete genome sequence of Arcticibacterium luteifluviistationis SM1504T, a cytophagaceae bacterium isolated from Arctic surface seawater.</title>
        <authorList>
            <person name="Li Y."/>
            <person name="Qin Q.-L."/>
        </authorList>
    </citation>
    <scope>NUCLEOTIDE SEQUENCE [LARGE SCALE GENOMIC DNA]</scope>
    <source>
        <strain evidence="6 7">SM1504</strain>
    </source>
</reference>
<organism evidence="6 7">
    <name type="scientific">Arcticibacterium luteifluviistationis</name>
    <dbReference type="NCBI Taxonomy" id="1784714"/>
    <lineage>
        <taxon>Bacteria</taxon>
        <taxon>Pseudomonadati</taxon>
        <taxon>Bacteroidota</taxon>
        <taxon>Cytophagia</taxon>
        <taxon>Cytophagales</taxon>
        <taxon>Leadbetterellaceae</taxon>
        <taxon>Arcticibacterium</taxon>
    </lineage>
</organism>
<dbReference type="InterPro" id="IPR017850">
    <property type="entry name" value="Alkaline_phosphatase_core_sf"/>
</dbReference>
<dbReference type="InterPro" id="IPR050738">
    <property type="entry name" value="Sulfatase"/>
</dbReference>